<name>A0A8B8A195_ACAPL</name>
<dbReference type="SUPFAM" id="SSF57850">
    <property type="entry name" value="RING/U-box"/>
    <property type="match status" value="1"/>
</dbReference>
<accession>A0A8B8A195</accession>
<evidence type="ECO:0000256" key="1">
    <source>
        <dbReference type="SAM" id="MobiDB-lite"/>
    </source>
</evidence>
<dbReference type="Pfam" id="PF13920">
    <property type="entry name" value="zf-C3HC4_3"/>
    <property type="match status" value="1"/>
</dbReference>
<gene>
    <name evidence="3" type="primary">LOC110990199</name>
</gene>
<dbReference type="Proteomes" id="UP000694845">
    <property type="component" value="Unplaced"/>
</dbReference>
<evidence type="ECO:0000313" key="3">
    <source>
        <dbReference type="RefSeq" id="XP_022110760.1"/>
    </source>
</evidence>
<organism evidence="2 3">
    <name type="scientific">Acanthaster planci</name>
    <name type="common">Crown-of-thorns starfish</name>
    <dbReference type="NCBI Taxonomy" id="133434"/>
    <lineage>
        <taxon>Eukaryota</taxon>
        <taxon>Metazoa</taxon>
        <taxon>Echinodermata</taxon>
        <taxon>Eleutherozoa</taxon>
        <taxon>Asterozoa</taxon>
        <taxon>Asteroidea</taxon>
        <taxon>Valvatacea</taxon>
        <taxon>Valvatida</taxon>
        <taxon>Acanthasteridae</taxon>
        <taxon>Acanthaster</taxon>
    </lineage>
</organism>
<feature type="region of interest" description="Disordered" evidence="1">
    <location>
        <begin position="1"/>
        <end position="60"/>
    </location>
</feature>
<evidence type="ECO:0000313" key="2">
    <source>
        <dbReference type="Proteomes" id="UP000694845"/>
    </source>
</evidence>
<dbReference type="OrthoDB" id="10251804at2759"/>
<keyword evidence="2" id="KW-1185">Reference proteome</keyword>
<dbReference type="Gene3D" id="3.30.40.10">
    <property type="entry name" value="Zinc/RING finger domain, C3HC4 (zinc finger)"/>
    <property type="match status" value="1"/>
</dbReference>
<proteinExistence type="predicted"/>
<feature type="compositionally biased region" description="Low complexity" evidence="1">
    <location>
        <begin position="48"/>
        <end position="57"/>
    </location>
</feature>
<reference evidence="3" key="1">
    <citation type="submission" date="2025-08" db="UniProtKB">
        <authorList>
            <consortium name="RefSeq"/>
        </authorList>
    </citation>
    <scope>IDENTIFICATION</scope>
</reference>
<dbReference type="InterPro" id="IPR013083">
    <property type="entry name" value="Znf_RING/FYVE/PHD"/>
</dbReference>
<dbReference type="GeneID" id="110990199"/>
<feature type="compositionally biased region" description="Basic and acidic residues" evidence="1">
    <location>
        <begin position="1"/>
        <end position="12"/>
    </location>
</feature>
<dbReference type="AlphaFoldDB" id="A0A8B8A195"/>
<dbReference type="RefSeq" id="XP_022110760.1">
    <property type="nucleotide sequence ID" value="XM_022255068.1"/>
</dbReference>
<sequence length="134" mass="14860">MAGRGAKDEADQSSHTTPMEIDENGRTTPPSPKPMETDEKPDGARAQSTPRPTPTETSEARAQSYAQICIEYHQLRHKTSCKFCSGSPANVVFMPCRHMVMCEMCSNQRLEASRVCPWAKCGQKVNYTIKAIIP</sequence>
<protein>
    <submittedName>
        <fullName evidence="3">Uncharacterized protein LOC110990199</fullName>
    </submittedName>
</protein>
<dbReference type="KEGG" id="aplc:110990199"/>